<organism evidence="2">
    <name type="scientific">Siphoviridae sp. ctLqe90</name>
    <dbReference type="NCBI Taxonomy" id="2825456"/>
    <lineage>
        <taxon>Viruses</taxon>
        <taxon>Duplodnaviria</taxon>
        <taxon>Heunggongvirae</taxon>
        <taxon>Uroviricota</taxon>
        <taxon>Caudoviricetes</taxon>
    </lineage>
</organism>
<feature type="transmembrane region" description="Helical" evidence="1">
    <location>
        <begin position="15"/>
        <end position="33"/>
    </location>
</feature>
<accession>A0A8S5Q331</accession>
<dbReference type="EMBL" id="BK015564">
    <property type="protein sequence ID" value="DAE13139.1"/>
    <property type="molecule type" value="Genomic_DNA"/>
</dbReference>
<keyword evidence="1" id="KW-1133">Transmembrane helix</keyword>
<proteinExistence type="predicted"/>
<protein>
    <submittedName>
        <fullName evidence="2">Uncharacterized protein</fullName>
    </submittedName>
</protein>
<sequence>MFFFLFNILFFIHNIYLYLIKILSITIINIINFSSTINFNSKQVKLYSQN</sequence>
<name>A0A8S5Q331_9CAUD</name>
<keyword evidence="1" id="KW-0472">Membrane</keyword>
<evidence type="ECO:0000313" key="2">
    <source>
        <dbReference type="EMBL" id="DAE13139.1"/>
    </source>
</evidence>
<keyword evidence="1" id="KW-0812">Transmembrane</keyword>
<reference evidence="2" key="1">
    <citation type="journal article" date="2021" name="Proc. Natl. Acad. Sci. U.S.A.">
        <title>A Catalog of Tens of Thousands of Viruses from Human Metagenomes Reveals Hidden Associations with Chronic Diseases.</title>
        <authorList>
            <person name="Tisza M.J."/>
            <person name="Buck C.B."/>
        </authorList>
    </citation>
    <scope>NUCLEOTIDE SEQUENCE</scope>
    <source>
        <strain evidence="2">CtLqe90</strain>
    </source>
</reference>
<evidence type="ECO:0000256" key="1">
    <source>
        <dbReference type="SAM" id="Phobius"/>
    </source>
</evidence>